<evidence type="ECO:0000256" key="6">
    <source>
        <dbReference type="ARBA" id="ARBA00023004"/>
    </source>
</evidence>
<evidence type="ECO:0000313" key="8">
    <source>
        <dbReference type="Proteomes" id="UP000027920"/>
    </source>
</evidence>
<dbReference type="SUPFAM" id="SSF51197">
    <property type="entry name" value="Clavaminate synthase-like"/>
    <property type="match status" value="1"/>
</dbReference>
<keyword evidence="3" id="KW-0479">Metal-binding</keyword>
<reference evidence="7 8" key="1">
    <citation type="submission" date="2013-03" db="EMBL/GenBank/DDBJ databases">
        <title>The Genome Sequence of Exophiala aquamarina CBS 119918.</title>
        <authorList>
            <consortium name="The Broad Institute Genomics Platform"/>
            <person name="Cuomo C."/>
            <person name="de Hoog S."/>
            <person name="Gorbushina A."/>
            <person name="Walker B."/>
            <person name="Young S.K."/>
            <person name="Zeng Q."/>
            <person name="Gargeya S."/>
            <person name="Fitzgerald M."/>
            <person name="Haas B."/>
            <person name="Abouelleil A."/>
            <person name="Allen A.W."/>
            <person name="Alvarado L."/>
            <person name="Arachchi H.M."/>
            <person name="Berlin A.M."/>
            <person name="Chapman S.B."/>
            <person name="Gainer-Dewar J."/>
            <person name="Goldberg J."/>
            <person name="Griggs A."/>
            <person name="Gujja S."/>
            <person name="Hansen M."/>
            <person name="Howarth C."/>
            <person name="Imamovic A."/>
            <person name="Ireland A."/>
            <person name="Larimer J."/>
            <person name="McCowan C."/>
            <person name="Murphy C."/>
            <person name="Pearson M."/>
            <person name="Poon T.W."/>
            <person name="Priest M."/>
            <person name="Roberts A."/>
            <person name="Saif S."/>
            <person name="Shea T."/>
            <person name="Sisk P."/>
            <person name="Sykes S."/>
            <person name="Wortman J."/>
            <person name="Nusbaum C."/>
            <person name="Birren B."/>
        </authorList>
    </citation>
    <scope>NUCLEOTIDE SEQUENCE [LARGE SCALE GENOMIC DNA]</scope>
    <source>
        <strain evidence="7 8">CBS 119918</strain>
    </source>
</reference>
<dbReference type="InterPro" id="IPR008775">
    <property type="entry name" value="Phytyl_CoA_dOase-like"/>
</dbReference>
<evidence type="ECO:0000256" key="3">
    <source>
        <dbReference type="ARBA" id="ARBA00022723"/>
    </source>
</evidence>
<proteinExistence type="inferred from homology"/>
<keyword evidence="5" id="KW-0560">Oxidoreductase</keyword>
<keyword evidence="6" id="KW-0408">Iron</keyword>
<dbReference type="PANTHER" id="PTHR20883:SF19">
    <property type="entry name" value="MULTIFUNCTIONAL DIOXYGENASE AUSE"/>
    <property type="match status" value="1"/>
</dbReference>
<comment type="similarity">
    <text evidence="2">Belongs to the PhyH family.</text>
</comment>
<dbReference type="GO" id="GO:0051213">
    <property type="term" value="F:dioxygenase activity"/>
    <property type="evidence" value="ECO:0007669"/>
    <property type="project" value="UniProtKB-KW"/>
</dbReference>
<sequence length="270" mass="30157">MATRKSQALNCSAGVDAVMSILNEDVCVVLRKVLSAEQVTTMNAEIGGPMSKIAPGSLQSDPNVQDFHGIHTKRLTNLVTHSKVFRGYLLDHDLLHGVCERVFRRDSGDYWMNTAQVIDIGPGNKTQPLHRDLMQFPIFARPGPDAPEATTNFFVALTQFTEVNRGTRCIPGIHRDPDMWDTRTPEETVAAEMDAGDIFLFSGKLVHGGGANRTENFVRRGIVVSVQYCCLTPEEAYHLIVEKELVKTMPKRTQKMIAFRSVFLAVRNRQ</sequence>
<evidence type="ECO:0000256" key="5">
    <source>
        <dbReference type="ARBA" id="ARBA00023002"/>
    </source>
</evidence>
<protein>
    <recommendedName>
        <fullName evidence="9">Phytanoyl-CoA dioxygenase</fullName>
    </recommendedName>
</protein>
<dbReference type="PANTHER" id="PTHR20883">
    <property type="entry name" value="PHYTANOYL-COA DIOXYGENASE DOMAIN CONTAINING 1"/>
    <property type="match status" value="1"/>
</dbReference>
<dbReference type="RefSeq" id="XP_013259382.1">
    <property type="nucleotide sequence ID" value="XM_013403928.1"/>
</dbReference>
<dbReference type="OrthoDB" id="4132605at2759"/>
<dbReference type="VEuPathDB" id="FungiDB:A1O9_06982"/>
<accession>A0A072PAN4</accession>
<comment type="cofactor">
    <cofactor evidence="1">
        <name>Fe cation</name>
        <dbReference type="ChEBI" id="CHEBI:24875"/>
    </cofactor>
</comment>
<dbReference type="GO" id="GO:0046872">
    <property type="term" value="F:metal ion binding"/>
    <property type="evidence" value="ECO:0007669"/>
    <property type="project" value="UniProtKB-KW"/>
</dbReference>
<evidence type="ECO:0000256" key="4">
    <source>
        <dbReference type="ARBA" id="ARBA00022964"/>
    </source>
</evidence>
<dbReference type="GeneID" id="25281896"/>
<name>A0A072PAN4_9EURO</name>
<organism evidence="7 8">
    <name type="scientific">Exophiala aquamarina CBS 119918</name>
    <dbReference type="NCBI Taxonomy" id="1182545"/>
    <lineage>
        <taxon>Eukaryota</taxon>
        <taxon>Fungi</taxon>
        <taxon>Dikarya</taxon>
        <taxon>Ascomycota</taxon>
        <taxon>Pezizomycotina</taxon>
        <taxon>Eurotiomycetes</taxon>
        <taxon>Chaetothyriomycetidae</taxon>
        <taxon>Chaetothyriales</taxon>
        <taxon>Herpotrichiellaceae</taxon>
        <taxon>Exophiala</taxon>
    </lineage>
</organism>
<dbReference type="HOGENOM" id="CLU_047725_1_0_1"/>
<dbReference type="AlphaFoldDB" id="A0A072PAN4"/>
<dbReference type="Proteomes" id="UP000027920">
    <property type="component" value="Unassembled WGS sequence"/>
</dbReference>
<keyword evidence="8" id="KW-1185">Reference proteome</keyword>
<dbReference type="Pfam" id="PF05721">
    <property type="entry name" value="PhyH"/>
    <property type="match status" value="1"/>
</dbReference>
<gene>
    <name evidence="7" type="ORF">A1O9_06982</name>
</gene>
<evidence type="ECO:0000256" key="1">
    <source>
        <dbReference type="ARBA" id="ARBA00001962"/>
    </source>
</evidence>
<dbReference type="EMBL" id="AMGV01000005">
    <property type="protein sequence ID" value="KEF56792.1"/>
    <property type="molecule type" value="Genomic_DNA"/>
</dbReference>
<dbReference type="Gene3D" id="2.60.120.620">
    <property type="entry name" value="q2cbj1_9rhob like domain"/>
    <property type="match status" value="1"/>
</dbReference>
<dbReference type="STRING" id="1182545.A0A072PAN4"/>
<comment type="caution">
    <text evidence="7">The sequence shown here is derived from an EMBL/GenBank/DDBJ whole genome shotgun (WGS) entry which is preliminary data.</text>
</comment>
<evidence type="ECO:0008006" key="9">
    <source>
        <dbReference type="Google" id="ProtNLM"/>
    </source>
</evidence>
<evidence type="ECO:0000256" key="2">
    <source>
        <dbReference type="ARBA" id="ARBA00005830"/>
    </source>
</evidence>
<evidence type="ECO:0000313" key="7">
    <source>
        <dbReference type="EMBL" id="KEF56792.1"/>
    </source>
</evidence>
<keyword evidence="4" id="KW-0223">Dioxygenase</keyword>